<dbReference type="Proteomes" id="UP001341840">
    <property type="component" value="Unassembled WGS sequence"/>
</dbReference>
<dbReference type="EMBL" id="JASCZI010030525">
    <property type="protein sequence ID" value="MED6123355.1"/>
    <property type="molecule type" value="Genomic_DNA"/>
</dbReference>
<reference evidence="1 2" key="1">
    <citation type="journal article" date="2023" name="Plants (Basel)">
        <title>Bridging the Gap: Combining Genomics and Transcriptomics Approaches to Understand Stylosanthes scabra, an Orphan Legume from the Brazilian Caatinga.</title>
        <authorList>
            <person name="Ferreira-Neto J.R.C."/>
            <person name="da Silva M.D."/>
            <person name="Binneck E."/>
            <person name="de Melo N.F."/>
            <person name="da Silva R.H."/>
            <person name="de Melo A.L.T.M."/>
            <person name="Pandolfi V."/>
            <person name="Bustamante F.O."/>
            <person name="Brasileiro-Vidal A.C."/>
            <person name="Benko-Iseppon A.M."/>
        </authorList>
    </citation>
    <scope>NUCLEOTIDE SEQUENCE [LARGE SCALE GENOMIC DNA]</scope>
    <source>
        <tissue evidence="1">Leaves</tissue>
    </source>
</reference>
<evidence type="ECO:0000313" key="2">
    <source>
        <dbReference type="Proteomes" id="UP001341840"/>
    </source>
</evidence>
<keyword evidence="2" id="KW-1185">Reference proteome</keyword>
<organism evidence="1 2">
    <name type="scientific">Stylosanthes scabra</name>
    <dbReference type="NCBI Taxonomy" id="79078"/>
    <lineage>
        <taxon>Eukaryota</taxon>
        <taxon>Viridiplantae</taxon>
        <taxon>Streptophyta</taxon>
        <taxon>Embryophyta</taxon>
        <taxon>Tracheophyta</taxon>
        <taxon>Spermatophyta</taxon>
        <taxon>Magnoliopsida</taxon>
        <taxon>eudicotyledons</taxon>
        <taxon>Gunneridae</taxon>
        <taxon>Pentapetalae</taxon>
        <taxon>rosids</taxon>
        <taxon>fabids</taxon>
        <taxon>Fabales</taxon>
        <taxon>Fabaceae</taxon>
        <taxon>Papilionoideae</taxon>
        <taxon>50 kb inversion clade</taxon>
        <taxon>dalbergioids sensu lato</taxon>
        <taxon>Dalbergieae</taxon>
        <taxon>Pterocarpus clade</taxon>
        <taxon>Stylosanthes</taxon>
    </lineage>
</organism>
<name>A0ABU6RHC0_9FABA</name>
<accession>A0ABU6RHC0</accession>
<sequence length="71" mass="8215">MRISTGLDRTHHVAGAIGFQWRRSREALDWVELGISNGEWREKFDPVIVLLNISRLNERRSILRGNAMAEI</sequence>
<gene>
    <name evidence="1" type="ORF">PIB30_048410</name>
</gene>
<evidence type="ECO:0000313" key="1">
    <source>
        <dbReference type="EMBL" id="MED6123355.1"/>
    </source>
</evidence>
<proteinExistence type="predicted"/>
<comment type="caution">
    <text evidence="1">The sequence shown here is derived from an EMBL/GenBank/DDBJ whole genome shotgun (WGS) entry which is preliminary data.</text>
</comment>
<protein>
    <submittedName>
        <fullName evidence="1">Uncharacterized protein</fullName>
    </submittedName>
</protein>